<feature type="transmembrane region" description="Helical" evidence="5">
    <location>
        <begin position="147"/>
        <end position="172"/>
    </location>
</feature>
<evidence type="ECO:0000256" key="5">
    <source>
        <dbReference type="SAM" id="Phobius"/>
    </source>
</evidence>
<evidence type="ECO:0000256" key="1">
    <source>
        <dbReference type="ARBA" id="ARBA00004141"/>
    </source>
</evidence>
<evidence type="ECO:0000256" key="2">
    <source>
        <dbReference type="ARBA" id="ARBA00022692"/>
    </source>
</evidence>
<comment type="subcellular location">
    <subcellularLocation>
        <location evidence="1">Membrane</location>
        <topology evidence="1">Multi-pass membrane protein</topology>
    </subcellularLocation>
</comment>
<keyword evidence="4 5" id="KW-0472">Membrane</keyword>
<gene>
    <name evidence="7" type="ORF">C5Q98_00780</name>
</gene>
<feature type="transmembrane region" description="Helical" evidence="5">
    <location>
        <begin position="441"/>
        <end position="463"/>
    </location>
</feature>
<feature type="transmembrane region" description="Helical" evidence="5">
    <location>
        <begin position="192"/>
        <end position="213"/>
    </location>
</feature>
<dbReference type="Pfam" id="PF04932">
    <property type="entry name" value="Wzy_C"/>
    <property type="match status" value="1"/>
</dbReference>
<feature type="transmembrane region" description="Helical" evidence="5">
    <location>
        <begin position="314"/>
        <end position="331"/>
    </location>
</feature>
<feature type="transmembrane region" description="Helical" evidence="5">
    <location>
        <begin position="508"/>
        <end position="526"/>
    </location>
</feature>
<dbReference type="GO" id="GO:0016020">
    <property type="term" value="C:membrane"/>
    <property type="evidence" value="ECO:0007669"/>
    <property type="project" value="UniProtKB-SubCell"/>
</dbReference>
<name>A0A2S0KLE0_9FIRM</name>
<keyword evidence="3 5" id="KW-1133">Transmembrane helix</keyword>
<protein>
    <recommendedName>
        <fullName evidence="6">O-antigen ligase-related domain-containing protein</fullName>
    </recommendedName>
</protein>
<dbReference type="EMBL" id="CP027226">
    <property type="protein sequence ID" value="AVM41853.1"/>
    <property type="molecule type" value="Genomic_DNA"/>
</dbReference>
<feature type="transmembrane region" description="Helical" evidence="5">
    <location>
        <begin position="45"/>
        <end position="64"/>
    </location>
</feature>
<feature type="transmembrane region" description="Helical" evidence="5">
    <location>
        <begin position="243"/>
        <end position="261"/>
    </location>
</feature>
<proteinExistence type="predicted"/>
<feature type="domain" description="O-antigen ligase-related" evidence="6">
    <location>
        <begin position="257"/>
        <end position="458"/>
    </location>
</feature>
<reference evidence="8" key="1">
    <citation type="submission" date="2018-02" db="EMBL/GenBank/DDBJ databases">
        <authorList>
            <person name="Holder M.E."/>
            <person name="Ajami N.J."/>
            <person name="Petrosino J.F."/>
        </authorList>
    </citation>
    <scope>NUCLEOTIDE SEQUENCE [LARGE SCALE GENOMIC DNA]</scope>
    <source>
        <strain evidence="8">CCUG 47711</strain>
    </source>
</reference>
<organism evidence="7 8">
    <name type="scientific">Fastidiosipila sanguinis</name>
    <dbReference type="NCBI Taxonomy" id="236753"/>
    <lineage>
        <taxon>Bacteria</taxon>
        <taxon>Bacillati</taxon>
        <taxon>Bacillota</taxon>
        <taxon>Clostridia</taxon>
        <taxon>Eubacteriales</taxon>
        <taxon>Oscillospiraceae</taxon>
        <taxon>Fastidiosipila</taxon>
    </lineage>
</organism>
<dbReference type="PANTHER" id="PTHR37422:SF21">
    <property type="entry name" value="EXOQ-LIKE PROTEIN"/>
    <property type="match status" value="1"/>
</dbReference>
<keyword evidence="2 5" id="KW-0812">Transmembrane</keyword>
<dbReference type="PANTHER" id="PTHR37422">
    <property type="entry name" value="TEICHURONIC ACID BIOSYNTHESIS PROTEIN TUAE"/>
    <property type="match status" value="1"/>
</dbReference>
<accession>A0A2S0KLE0</accession>
<dbReference type="InterPro" id="IPR007016">
    <property type="entry name" value="O-antigen_ligase-rel_domated"/>
</dbReference>
<evidence type="ECO:0000256" key="3">
    <source>
        <dbReference type="ARBA" id="ARBA00022989"/>
    </source>
</evidence>
<feature type="transmembrane region" description="Helical" evidence="5">
    <location>
        <begin position="484"/>
        <end position="502"/>
    </location>
</feature>
<evidence type="ECO:0000313" key="8">
    <source>
        <dbReference type="Proteomes" id="UP000237947"/>
    </source>
</evidence>
<evidence type="ECO:0000259" key="6">
    <source>
        <dbReference type="Pfam" id="PF04932"/>
    </source>
</evidence>
<feature type="transmembrane region" description="Helical" evidence="5">
    <location>
        <begin position="109"/>
        <end position="127"/>
    </location>
</feature>
<feature type="transmembrane region" description="Helical" evidence="5">
    <location>
        <begin position="267"/>
        <end position="284"/>
    </location>
</feature>
<feature type="transmembrane region" description="Helical" evidence="5">
    <location>
        <begin position="85"/>
        <end position="103"/>
    </location>
</feature>
<keyword evidence="8" id="KW-1185">Reference proteome</keyword>
<evidence type="ECO:0000313" key="7">
    <source>
        <dbReference type="EMBL" id="AVM41853.1"/>
    </source>
</evidence>
<evidence type="ECO:0000256" key="4">
    <source>
        <dbReference type="ARBA" id="ARBA00023136"/>
    </source>
</evidence>
<dbReference type="KEGG" id="fsa:C5Q98_00780"/>
<sequence length="547" mass="62529">MEHLMSVAKTNQERRFELALAYYTIFAVLFGLVNDMRIFPGLTNVINWIMIAIGFGLLYCKSSIERDNSSSMWQNIRELSATRNLQKILLSLFLIVNIISILFNLEYDVWKNLQSISYMFVMFFLFYNPLNTHSNKNYFGKRMFSRLAVGTVTATFVLTLLSLFMYAFGIAYTVRDTYKIGFDIHSNRLWGVYNPNGGSLIALISSSFSLYLIHLDCEKYKKLGHRAHVAKDEIAQRNLSDKFKSTFLLTNIFCQYTYIILAQSRAVITVSYIFIFLVSSGFIFNCQMNKIKNSAGEFEYPDLKNLNTLKLKNLGIAILAALTIVSLLFYGNKLYSNMLSKVPSNMAGVRNHLFSLDEEPEQAKFFLSIEEMGKIGSGRKAESKKINKGSGRLLFWEETLELVQDSPVVGLSHDGLIKEIDAKITDKNIREHFASGEVHSVIFSALGSSGILGLLLFVLFLFLQHLDIIQRFINEFNEKHYLSLEALILYAVLISILLVDFVESRILYNINYIAILYWIFAGELNARCKLAYSKELVSESYSEIKLT</sequence>
<dbReference type="AlphaFoldDB" id="A0A2S0KLE0"/>
<dbReference type="Proteomes" id="UP000237947">
    <property type="component" value="Chromosome"/>
</dbReference>
<dbReference type="InterPro" id="IPR051533">
    <property type="entry name" value="WaaL-like"/>
</dbReference>
<feature type="transmembrane region" description="Helical" evidence="5">
    <location>
        <begin position="20"/>
        <end position="39"/>
    </location>
</feature>